<evidence type="ECO:0000256" key="3">
    <source>
        <dbReference type="ARBA" id="ARBA00023235"/>
    </source>
</evidence>
<comment type="cofactor">
    <cofactor evidence="1 4 5">
        <name>pyridoxal 5'-phosphate</name>
        <dbReference type="ChEBI" id="CHEBI:597326"/>
    </cofactor>
</comment>
<dbReference type="PROSITE" id="PS00395">
    <property type="entry name" value="ALANINE_RACEMASE"/>
    <property type="match status" value="1"/>
</dbReference>
<evidence type="ECO:0000256" key="2">
    <source>
        <dbReference type="ARBA" id="ARBA00022898"/>
    </source>
</evidence>
<dbReference type="AlphaFoldDB" id="A0A3L9ZQ93"/>
<accession>A0A3L9ZQ93</accession>
<dbReference type="Gene3D" id="2.40.37.10">
    <property type="entry name" value="Lyase, Ornithine Decarboxylase, Chain A, domain 1"/>
    <property type="match status" value="1"/>
</dbReference>
<dbReference type="PANTHER" id="PTHR30511:SF0">
    <property type="entry name" value="ALANINE RACEMASE, CATABOLIC-RELATED"/>
    <property type="match status" value="1"/>
</dbReference>
<dbReference type="GO" id="GO:0030170">
    <property type="term" value="F:pyridoxal phosphate binding"/>
    <property type="evidence" value="ECO:0007669"/>
    <property type="project" value="UniProtKB-UniRule"/>
</dbReference>
<gene>
    <name evidence="8" type="ORF">BC961_2931</name>
</gene>
<protein>
    <recommendedName>
        <fullName evidence="4">Alanine racemase</fullName>
        <ecNumber evidence="4">5.1.1.1</ecNumber>
    </recommendedName>
</protein>
<keyword evidence="3 4" id="KW-0413">Isomerase</keyword>
<evidence type="ECO:0000256" key="6">
    <source>
        <dbReference type="PIRSR" id="PIRSR600821-52"/>
    </source>
</evidence>
<dbReference type="InterPro" id="IPR000821">
    <property type="entry name" value="Ala_racemase"/>
</dbReference>
<sequence>MHTNSIIELSETAYQKNFDFLKKTFGKKVTISSVVKGNAYGHGIAEFTTMAFNCGINHFSVFDVHEAKAVKEALQDKVTIMVMGLVTDQDMQWAIENNVEFFVFDKSRLNQAIKISKKINKKAVIHIEVETGMNRTGFDKKDLNSVISILKKEKEHLYLKGLCAHYAGAESVANYYRVSNQIKKFEEIYELFCNNDLKPDIRHSACSAASIMFPETRMDLVRIGIMQYGMWPSPEVFVTYLHSKKNKIDPLHRVISWKSNIMSVKNVKMGDFIGYGTSFMAKRNMKIAVIPIGYCHGYSRSLSNQGRVLIHGQRCTVVGSVNMNMMTVDVTDVDVAKKEDEVVLIGTQKTLAVSVASFSDFSNQLNYELLTRISTAIPRKIKE</sequence>
<evidence type="ECO:0000256" key="5">
    <source>
        <dbReference type="PIRSR" id="PIRSR600821-50"/>
    </source>
</evidence>
<dbReference type="Pfam" id="PF00842">
    <property type="entry name" value="Ala_racemase_C"/>
    <property type="match status" value="1"/>
</dbReference>
<keyword evidence="2 4" id="KW-0663">Pyridoxal phosphate</keyword>
<dbReference type="InterPro" id="IPR009006">
    <property type="entry name" value="Ala_racemase/Decarboxylase_C"/>
</dbReference>
<evidence type="ECO:0000313" key="9">
    <source>
        <dbReference type="Proteomes" id="UP000280368"/>
    </source>
</evidence>
<feature type="binding site" evidence="4 6">
    <location>
        <position position="323"/>
    </location>
    <ligand>
        <name>substrate</name>
    </ligand>
</feature>
<evidence type="ECO:0000256" key="1">
    <source>
        <dbReference type="ARBA" id="ARBA00001933"/>
    </source>
</evidence>
<dbReference type="PANTHER" id="PTHR30511">
    <property type="entry name" value="ALANINE RACEMASE"/>
    <property type="match status" value="1"/>
</dbReference>
<organism evidence="8 9">
    <name type="scientific">Flavobacterium weaverense</name>
    <dbReference type="NCBI Taxonomy" id="271156"/>
    <lineage>
        <taxon>Bacteria</taxon>
        <taxon>Pseudomonadati</taxon>
        <taxon>Bacteroidota</taxon>
        <taxon>Flavobacteriia</taxon>
        <taxon>Flavobacteriales</taxon>
        <taxon>Flavobacteriaceae</taxon>
        <taxon>Flavobacterium</taxon>
    </lineage>
</organism>
<reference evidence="8 9" key="1">
    <citation type="submission" date="2018-10" db="EMBL/GenBank/DDBJ databases">
        <title>Genomic Encyclopedia of Archaeal and Bacterial Type Strains, Phase II (KMG-II): from individual species to whole genera.</title>
        <authorList>
            <person name="Goeker M."/>
        </authorList>
    </citation>
    <scope>NUCLEOTIDE SEQUENCE [LARGE SCALE GENOMIC DNA]</scope>
    <source>
        <strain evidence="8 9">DSM 19727</strain>
    </source>
</reference>
<dbReference type="InterPro" id="IPR020622">
    <property type="entry name" value="Ala_racemase_pyridoxalP-BS"/>
</dbReference>
<feature type="modified residue" description="N6-(pyridoxal phosphate)lysine" evidence="4 5">
    <location>
        <position position="36"/>
    </location>
</feature>
<keyword evidence="9" id="KW-1185">Reference proteome</keyword>
<comment type="function">
    <text evidence="4">Catalyzes the interconversion of L-alanine and D-alanine. May also act on other amino acids.</text>
</comment>
<dbReference type="HAMAP" id="MF_01201">
    <property type="entry name" value="Ala_racemase"/>
    <property type="match status" value="1"/>
</dbReference>
<dbReference type="CDD" id="cd00430">
    <property type="entry name" value="PLPDE_III_AR"/>
    <property type="match status" value="1"/>
</dbReference>
<feature type="binding site" evidence="4 6">
    <location>
        <position position="135"/>
    </location>
    <ligand>
        <name>substrate</name>
    </ligand>
</feature>
<dbReference type="EMBL" id="REFH01000013">
    <property type="protein sequence ID" value="RMA72528.1"/>
    <property type="molecule type" value="Genomic_DNA"/>
</dbReference>
<dbReference type="NCBIfam" id="TIGR00492">
    <property type="entry name" value="alr"/>
    <property type="match status" value="1"/>
</dbReference>
<comment type="caution">
    <text evidence="8">The sequence shown here is derived from an EMBL/GenBank/DDBJ whole genome shotgun (WGS) entry which is preliminary data.</text>
</comment>
<comment type="similarity">
    <text evidence="4">Belongs to the alanine racemase family.</text>
</comment>
<dbReference type="RefSeq" id="WP_121926485.1">
    <property type="nucleotide sequence ID" value="NZ_CBCSGA010000011.1"/>
</dbReference>
<dbReference type="InterPro" id="IPR029066">
    <property type="entry name" value="PLP-binding_barrel"/>
</dbReference>
<comment type="pathway">
    <text evidence="4">Amino-acid biosynthesis; D-alanine biosynthesis; D-alanine from L-alanine: step 1/1.</text>
</comment>
<dbReference type="GO" id="GO:0030632">
    <property type="term" value="P:D-alanine biosynthetic process"/>
    <property type="evidence" value="ECO:0007669"/>
    <property type="project" value="UniProtKB-UniRule"/>
</dbReference>
<dbReference type="GO" id="GO:0005829">
    <property type="term" value="C:cytosol"/>
    <property type="evidence" value="ECO:0007669"/>
    <property type="project" value="TreeGrafter"/>
</dbReference>
<dbReference type="SUPFAM" id="SSF50621">
    <property type="entry name" value="Alanine racemase C-terminal domain-like"/>
    <property type="match status" value="1"/>
</dbReference>
<dbReference type="Proteomes" id="UP000280368">
    <property type="component" value="Unassembled WGS sequence"/>
</dbReference>
<name>A0A3L9ZQ93_9FLAO</name>
<evidence type="ECO:0000256" key="4">
    <source>
        <dbReference type="HAMAP-Rule" id="MF_01201"/>
    </source>
</evidence>
<dbReference type="SUPFAM" id="SSF51419">
    <property type="entry name" value="PLP-binding barrel"/>
    <property type="match status" value="1"/>
</dbReference>
<evidence type="ECO:0000313" key="8">
    <source>
        <dbReference type="EMBL" id="RMA72528.1"/>
    </source>
</evidence>
<dbReference type="SMART" id="SM01005">
    <property type="entry name" value="Ala_racemase_C"/>
    <property type="match status" value="1"/>
</dbReference>
<dbReference type="Gene3D" id="3.20.20.10">
    <property type="entry name" value="Alanine racemase"/>
    <property type="match status" value="1"/>
</dbReference>
<feature type="active site" description="Proton acceptor; specific for D-alanine" evidence="4">
    <location>
        <position position="36"/>
    </location>
</feature>
<dbReference type="OrthoDB" id="9801978at2"/>
<feature type="active site" description="Proton acceptor; specific for L-alanine" evidence="4">
    <location>
        <position position="275"/>
    </location>
</feature>
<dbReference type="InterPro" id="IPR011079">
    <property type="entry name" value="Ala_racemase_C"/>
</dbReference>
<dbReference type="InterPro" id="IPR001608">
    <property type="entry name" value="Ala_racemase_N"/>
</dbReference>
<dbReference type="PRINTS" id="PR00992">
    <property type="entry name" value="ALARACEMASE"/>
</dbReference>
<feature type="domain" description="Alanine racemase C-terminal" evidence="7">
    <location>
        <begin position="254"/>
        <end position="382"/>
    </location>
</feature>
<dbReference type="Pfam" id="PF01168">
    <property type="entry name" value="Ala_racemase_N"/>
    <property type="match status" value="1"/>
</dbReference>
<dbReference type="UniPathway" id="UPA00042">
    <property type="reaction ID" value="UER00497"/>
</dbReference>
<dbReference type="GO" id="GO:0008784">
    <property type="term" value="F:alanine racemase activity"/>
    <property type="evidence" value="ECO:0007669"/>
    <property type="project" value="UniProtKB-UniRule"/>
</dbReference>
<comment type="catalytic activity">
    <reaction evidence="4">
        <text>L-alanine = D-alanine</text>
        <dbReference type="Rhea" id="RHEA:20249"/>
        <dbReference type="ChEBI" id="CHEBI:57416"/>
        <dbReference type="ChEBI" id="CHEBI:57972"/>
        <dbReference type="EC" id="5.1.1.1"/>
    </reaction>
</comment>
<dbReference type="EC" id="5.1.1.1" evidence="4"/>
<proteinExistence type="inferred from homology"/>
<evidence type="ECO:0000259" key="7">
    <source>
        <dbReference type="SMART" id="SM01005"/>
    </source>
</evidence>